<dbReference type="AlphaFoldDB" id="A0A2T1API0"/>
<dbReference type="PANTHER" id="PTHR30615:SF8">
    <property type="entry name" value="UPF0047 PROTEIN C4A8.02C"/>
    <property type="match status" value="1"/>
</dbReference>
<dbReference type="RefSeq" id="WP_106162238.1">
    <property type="nucleotide sequence ID" value="NZ_PVUF01000001.1"/>
</dbReference>
<protein>
    <submittedName>
        <fullName evidence="2">Secondary thiamine-phosphate synthase enzyme</fullName>
    </submittedName>
</protein>
<organism evidence="2 3">
    <name type="scientific">Tritonibacter scottomollicae</name>
    <name type="common">Epibacterium scottomollicae</name>
    <dbReference type="NCBI Taxonomy" id="483013"/>
    <lineage>
        <taxon>Bacteria</taxon>
        <taxon>Pseudomonadati</taxon>
        <taxon>Pseudomonadota</taxon>
        <taxon>Alphaproteobacteria</taxon>
        <taxon>Rhodobacterales</taxon>
        <taxon>Paracoccaceae</taxon>
        <taxon>Tritonibacter</taxon>
    </lineage>
</organism>
<dbReference type="InterPro" id="IPR035917">
    <property type="entry name" value="YjbQ-like_sf"/>
</dbReference>
<comment type="caution">
    <text evidence="2">The sequence shown here is derived from an EMBL/GenBank/DDBJ whole genome shotgun (WGS) entry which is preliminary data.</text>
</comment>
<dbReference type="PROSITE" id="PS01314">
    <property type="entry name" value="UPF0047"/>
    <property type="match status" value="1"/>
</dbReference>
<dbReference type="PIRSF" id="PIRSF004681">
    <property type="entry name" value="UCP004681"/>
    <property type="match status" value="1"/>
</dbReference>
<dbReference type="EMBL" id="PVUF01000001">
    <property type="protein sequence ID" value="PRZ50515.1"/>
    <property type="molecule type" value="Genomic_DNA"/>
</dbReference>
<gene>
    <name evidence="2" type="ORF">CLV89_101740</name>
</gene>
<evidence type="ECO:0000313" key="2">
    <source>
        <dbReference type="EMBL" id="PRZ50515.1"/>
    </source>
</evidence>
<dbReference type="PANTHER" id="PTHR30615">
    <property type="entry name" value="UNCHARACTERIZED PROTEIN YJBQ-RELATED"/>
    <property type="match status" value="1"/>
</dbReference>
<proteinExistence type="inferred from homology"/>
<accession>A0A2T1API0</accession>
<evidence type="ECO:0000256" key="1">
    <source>
        <dbReference type="ARBA" id="ARBA00005534"/>
    </source>
</evidence>
<comment type="similarity">
    <text evidence="1">Belongs to the UPF0047 family.</text>
</comment>
<reference evidence="2 3" key="1">
    <citation type="submission" date="2018-03" db="EMBL/GenBank/DDBJ databases">
        <title>Genomic Encyclopedia of Archaeal and Bacterial Type Strains, Phase II (KMG-II): from individual species to whole genera.</title>
        <authorList>
            <person name="Goeker M."/>
        </authorList>
    </citation>
    <scope>NUCLEOTIDE SEQUENCE [LARGE SCALE GENOMIC DNA]</scope>
    <source>
        <strain evidence="2 3">DSM 25328</strain>
    </source>
</reference>
<dbReference type="NCBIfam" id="TIGR00149">
    <property type="entry name" value="TIGR00149_YjbQ"/>
    <property type="match status" value="1"/>
</dbReference>
<dbReference type="OrthoDB" id="9801725at2"/>
<dbReference type="Pfam" id="PF01894">
    <property type="entry name" value="YjbQ"/>
    <property type="match status" value="1"/>
</dbReference>
<evidence type="ECO:0000313" key="3">
    <source>
        <dbReference type="Proteomes" id="UP000237718"/>
    </source>
</evidence>
<sequence length="139" mass="15635">MQQQELEVATRGQGLYEVTRHVQRFVAHSGAARGLLTLFVRHTSCSLLIQENADPEVQTDLLAYFARLVPPSSHPDMGYLRHTYEGPDDMPAHIKAAMMPVSLSIPVSEGQMVLGTWQGIYLFEHRDAPHSRRIFAHLS</sequence>
<dbReference type="Proteomes" id="UP000237718">
    <property type="component" value="Unassembled WGS sequence"/>
</dbReference>
<dbReference type="Gene3D" id="2.60.120.460">
    <property type="entry name" value="YjbQ-like"/>
    <property type="match status" value="1"/>
</dbReference>
<dbReference type="InterPro" id="IPR001602">
    <property type="entry name" value="UPF0047_YjbQ-like"/>
</dbReference>
<dbReference type="SUPFAM" id="SSF111038">
    <property type="entry name" value="YjbQ-like"/>
    <property type="match status" value="1"/>
</dbReference>
<name>A0A2T1API0_TRISK</name>